<dbReference type="OrthoDB" id="5515318at2"/>
<feature type="signal peptide" evidence="2">
    <location>
        <begin position="1"/>
        <end position="28"/>
    </location>
</feature>
<name>A0A0F6W8J8_9BACT</name>
<dbReference type="GO" id="GO:0016787">
    <property type="term" value="F:hydrolase activity"/>
    <property type="evidence" value="ECO:0007669"/>
    <property type="project" value="UniProtKB-KW"/>
</dbReference>
<keyword evidence="4" id="KW-1185">Reference proteome</keyword>
<organism evidence="3 4">
    <name type="scientific">Sandaracinus amylolyticus</name>
    <dbReference type="NCBI Taxonomy" id="927083"/>
    <lineage>
        <taxon>Bacteria</taxon>
        <taxon>Pseudomonadati</taxon>
        <taxon>Myxococcota</taxon>
        <taxon>Polyangia</taxon>
        <taxon>Polyangiales</taxon>
        <taxon>Sandaracinaceae</taxon>
        <taxon>Sandaracinus</taxon>
    </lineage>
</organism>
<dbReference type="STRING" id="927083.DB32_007207"/>
<gene>
    <name evidence="3" type="ORF">DB32_007207</name>
</gene>
<protein>
    <submittedName>
        <fullName evidence="3">Putative glycoside hydrolase</fullName>
    </submittedName>
</protein>
<dbReference type="Proteomes" id="UP000034883">
    <property type="component" value="Chromosome"/>
</dbReference>
<feature type="chain" id="PRO_5002511844" evidence="2">
    <location>
        <begin position="29"/>
        <end position="624"/>
    </location>
</feature>
<dbReference type="RefSeq" id="WP_157069757.1">
    <property type="nucleotide sequence ID" value="NZ_CP011125.1"/>
</dbReference>
<feature type="region of interest" description="Disordered" evidence="1">
    <location>
        <begin position="31"/>
        <end position="102"/>
    </location>
</feature>
<evidence type="ECO:0000256" key="1">
    <source>
        <dbReference type="SAM" id="MobiDB-lite"/>
    </source>
</evidence>
<dbReference type="AlphaFoldDB" id="A0A0F6W8J8"/>
<proteinExistence type="predicted"/>
<reference evidence="3 4" key="1">
    <citation type="submission" date="2015-03" db="EMBL/GenBank/DDBJ databases">
        <title>Genome assembly of Sandaracinus amylolyticus DSM 53668.</title>
        <authorList>
            <person name="Sharma G."/>
            <person name="Subramanian S."/>
        </authorList>
    </citation>
    <scope>NUCLEOTIDE SEQUENCE [LARGE SCALE GENOMIC DNA]</scope>
    <source>
        <strain evidence="3 4">DSM 53668</strain>
    </source>
</reference>
<keyword evidence="3" id="KW-0378">Hydrolase</keyword>
<evidence type="ECO:0000256" key="2">
    <source>
        <dbReference type="SAM" id="SignalP"/>
    </source>
</evidence>
<evidence type="ECO:0000313" key="4">
    <source>
        <dbReference type="Proteomes" id="UP000034883"/>
    </source>
</evidence>
<accession>A0A0F6W8J8</accession>
<keyword evidence="2" id="KW-0732">Signal</keyword>
<feature type="compositionally biased region" description="Low complexity" evidence="1">
    <location>
        <begin position="42"/>
        <end position="76"/>
    </location>
</feature>
<dbReference type="KEGG" id="samy:DB32_007207"/>
<dbReference type="EMBL" id="CP011125">
    <property type="protein sequence ID" value="AKF10058.1"/>
    <property type="molecule type" value="Genomic_DNA"/>
</dbReference>
<sequence length="624" mass="65679">MRLPRRIDPQTFATRALLLLAMSAPLAACGDDDDGAPTIDASTDGGHDASTGTDAGATDSGASDAGSPDSGSFDAGTDAGMPDAGPPDSGVHDPAPPFRNPVALPDAELATEALRILGAPQAGGSGSCASCHSMTRARIREWQAMTDFAWGACFTDLEVRTVASARAVVDCLREGAATDEYEADAVGVLAGAARLDWYPFVFERALGPGWEASYDAFVAQAGMPIEPATHTPFTQAEFDVVAEWFLRGVPNVEAVLPQDPPPDVCRPSATPAVAAHVAEMTATGWGAINRDNGLLMHGCAGAASPRDCFATAPRVTAWEVAGAGSLRWLYAYSSRSSFWTRSSADGRFVAHGGGDGGRSTFIDLQENRVIGANASYDPSFFPDNSGFVFQGGGAHFCEQSVLTTGSPTTITFNEPQCETNGVVGLYEHVGASLGGGDYWAVHGDFTSDNGHGPDPWASFSVSTTTSFTRLVNDGSGFAARETIDVSTPYEGDAVISPSSRLVVTRVGSGGQQHGFVLRRVDARRSPDGSWSATAPVIGRYCINGGKPAISFDERWMVLHHYEADRADAWLVDLVTGQTTRITNMSAGYYALFPHFRSDGWIYIVVRGEGREQVVASDAALVLAP</sequence>
<evidence type="ECO:0000313" key="3">
    <source>
        <dbReference type="EMBL" id="AKF10058.1"/>
    </source>
</evidence>